<dbReference type="GO" id="GO:0003677">
    <property type="term" value="F:DNA binding"/>
    <property type="evidence" value="ECO:0007669"/>
    <property type="project" value="UniProtKB-KW"/>
</dbReference>
<dbReference type="InterPro" id="IPR052925">
    <property type="entry name" value="Phage_Integrase-like_Recomb"/>
</dbReference>
<evidence type="ECO:0000313" key="4">
    <source>
        <dbReference type="Proteomes" id="UP000596742"/>
    </source>
</evidence>
<dbReference type="InterPro" id="IPR011010">
    <property type="entry name" value="DNA_brk_join_enz"/>
</dbReference>
<evidence type="ECO:0000256" key="2">
    <source>
        <dbReference type="SAM" id="MobiDB-lite"/>
    </source>
</evidence>
<keyword evidence="4" id="KW-1185">Reference proteome</keyword>
<keyword evidence="1" id="KW-0238">DNA-binding</keyword>
<dbReference type="AlphaFoldDB" id="A0A8B6H7B1"/>
<protein>
    <recommendedName>
        <fullName evidence="5">SGNH hydrolase-type esterase domain-containing protein</fullName>
    </recommendedName>
</protein>
<gene>
    <name evidence="3" type="ORF">MGAL_10B094055</name>
</gene>
<proteinExistence type="predicted"/>
<feature type="compositionally biased region" description="Basic and acidic residues" evidence="2">
    <location>
        <begin position="751"/>
        <end position="760"/>
    </location>
</feature>
<dbReference type="InterPro" id="IPR036514">
    <property type="entry name" value="SGNH_hydro_sf"/>
</dbReference>
<comment type="caution">
    <text evidence="3">The sequence shown here is derived from an EMBL/GenBank/DDBJ whole genome shotgun (WGS) entry which is preliminary data.</text>
</comment>
<dbReference type="Gene3D" id="3.40.50.1110">
    <property type="entry name" value="SGNH hydrolase"/>
    <property type="match status" value="1"/>
</dbReference>
<accession>A0A8B6H7B1</accession>
<evidence type="ECO:0000256" key="1">
    <source>
        <dbReference type="ARBA" id="ARBA00023125"/>
    </source>
</evidence>
<feature type="region of interest" description="Disordered" evidence="2">
    <location>
        <begin position="751"/>
        <end position="799"/>
    </location>
</feature>
<dbReference type="PANTHER" id="PTHR34605:SF3">
    <property type="entry name" value="P CELL-TYPE AGGLUTINATION PROTEIN MAP4-LIKE-RELATED"/>
    <property type="match status" value="1"/>
</dbReference>
<dbReference type="SUPFAM" id="SSF52266">
    <property type="entry name" value="SGNH hydrolase"/>
    <property type="match status" value="1"/>
</dbReference>
<dbReference type="InterPro" id="IPR010998">
    <property type="entry name" value="Integrase_recombinase_N"/>
</dbReference>
<organism evidence="3 4">
    <name type="scientific">Mytilus galloprovincialis</name>
    <name type="common">Mediterranean mussel</name>
    <dbReference type="NCBI Taxonomy" id="29158"/>
    <lineage>
        <taxon>Eukaryota</taxon>
        <taxon>Metazoa</taxon>
        <taxon>Spiralia</taxon>
        <taxon>Lophotrochozoa</taxon>
        <taxon>Mollusca</taxon>
        <taxon>Bivalvia</taxon>
        <taxon>Autobranchia</taxon>
        <taxon>Pteriomorphia</taxon>
        <taxon>Mytilida</taxon>
        <taxon>Mytiloidea</taxon>
        <taxon>Mytilidae</taxon>
        <taxon>Mytilinae</taxon>
        <taxon>Mytilus</taxon>
    </lineage>
</organism>
<dbReference type="OrthoDB" id="421668at2759"/>
<evidence type="ECO:0008006" key="5">
    <source>
        <dbReference type="Google" id="ProtNLM"/>
    </source>
</evidence>
<dbReference type="SUPFAM" id="SSF56349">
    <property type="entry name" value="DNA breaking-rejoining enzymes"/>
    <property type="match status" value="1"/>
</dbReference>
<sequence>MDILFKFRENHGFSDVWPDSACDLTSFIVYMFRKKLSHSTVSGYISGLSYFNKINNLEDNTQKFVVRKLIEGIKRLGGPNQKDTRLPITRDILEKLLRSLAVICKNGYETKLFMASFSLAFHGFMRVGEITVDCKNKQMHTVKFENIKLCDARLEVLLTSSKTDQFGSGTTIVISKQKNKNVCPVQIMANFIKVRPPYLGPLFCHFDGSPLTRYQFSALLKRSLSVIGHATVWIVGSSIIKHAFGEARGRPGGVNLGLQRMGVNIWWQGKCGGKVLDMKQQIRTMLKYEDPPTILVLHIGGNDIGEKSSKTLCELIRKQFSWMRQLMLDTVFVWSQIIPRSSWRYSDNINAMEKCRMRVNTSIASFLTKTDGCYLRYPDIKANELFLMKDGVHLTSLGNNIFLNTLQGGLEMIIRNLGINLTFPDYHNSPNNEIDRDLNNNCQESRNGPQSEQLLNTHVPTPEQGLWGPVQETLNRKMNQYSGSMGSSTGNTEQENEPIFRVYGVQYRRQGKGSMGSSTGNTEQENEPIFRVYGVQYRRQGKGNNINIQGLWGPVQETLNRKMNQYSGSMGSSTGDKEKGTGANKNLCPRPNMMSNMMQANEPLPEMCGPPLLLSTQLSTPDVPIVKETPQTWNDWEETMVKVPYGTPAPPQSFIHLTRPHDLNDEDLNSPKNEIDRDLNNNCQECRNGPQSEQQLDTHVPTPEQQLNVQQAYDLEVSNLTLSFVRNLRIVEEEKQNLLVDLTAMRERCANLEDSKESSKRKLTSASLDKEQGTGAIKNYRPRPNTKSNMLQAKRPLPQMCGPPPLMSTKKLSTTGGAIVKAKVPVPIAIRPKVLKKNTGSYHIEKFGYAREIQLNNFYKNFQI</sequence>
<dbReference type="Gene3D" id="1.10.150.130">
    <property type="match status" value="1"/>
</dbReference>
<name>A0A8B6H7B1_MYTGA</name>
<reference evidence="3" key="1">
    <citation type="submission" date="2018-11" db="EMBL/GenBank/DDBJ databases">
        <authorList>
            <person name="Alioto T."/>
            <person name="Alioto T."/>
        </authorList>
    </citation>
    <scope>NUCLEOTIDE SEQUENCE</scope>
</reference>
<evidence type="ECO:0000313" key="3">
    <source>
        <dbReference type="EMBL" id="VDI74716.1"/>
    </source>
</evidence>
<dbReference type="PANTHER" id="PTHR34605">
    <property type="entry name" value="PHAGE_INTEGRASE DOMAIN-CONTAINING PROTEIN"/>
    <property type="match status" value="1"/>
</dbReference>
<dbReference type="Proteomes" id="UP000596742">
    <property type="component" value="Unassembled WGS sequence"/>
</dbReference>
<dbReference type="EMBL" id="UYJE01009593">
    <property type="protein sequence ID" value="VDI74716.1"/>
    <property type="molecule type" value="Genomic_DNA"/>
</dbReference>